<evidence type="ECO:0000256" key="1">
    <source>
        <dbReference type="SAM" id="MobiDB-lite"/>
    </source>
</evidence>
<protein>
    <submittedName>
        <fullName evidence="2">Uncharacterized protein</fullName>
    </submittedName>
</protein>
<feature type="region of interest" description="Disordered" evidence="1">
    <location>
        <begin position="1"/>
        <end position="21"/>
    </location>
</feature>
<evidence type="ECO:0000313" key="3">
    <source>
        <dbReference type="Proteomes" id="UP000078540"/>
    </source>
</evidence>
<gene>
    <name evidence="2" type="ORF">ALC53_11572</name>
</gene>
<dbReference type="EMBL" id="KQ976690">
    <property type="protein sequence ID" value="KYM78104.1"/>
    <property type="molecule type" value="Genomic_DNA"/>
</dbReference>
<organism evidence="2 3">
    <name type="scientific">Atta colombica</name>
    <dbReference type="NCBI Taxonomy" id="520822"/>
    <lineage>
        <taxon>Eukaryota</taxon>
        <taxon>Metazoa</taxon>
        <taxon>Ecdysozoa</taxon>
        <taxon>Arthropoda</taxon>
        <taxon>Hexapoda</taxon>
        <taxon>Insecta</taxon>
        <taxon>Pterygota</taxon>
        <taxon>Neoptera</taxon>
        <taxon>Endopterygota</taxon>
        <taxon>Hymenoptera</taxon>
        <taxon>Apocrita</taxon>
        <taxon>Aculeata</taxon>
        <taxon>Formicoidea</taxon>
        <taxon>Formicidae</taxon>
        <taxon>Myrmicinae</taxon>
        <taxon>Atta</taxon>
    </lineage>
</organism>
<accession>A0A195B1M6</accession>
<evidence type="ECO:0000313" key="2">
    <source>
        <dbReference type="EMBL" id="KYM78104.1"/>
    </source>
</evidence>
<proteinExistence type="predicted"/>
<sequence length="76" mass="8750">MAERTPAPDSEEVEEIAPNNTQEVDAILEETPVVTEDRSARVRRNIISVPEQNVDIEIKGTRYRYDNNGRLRRVLN</sequence>
<dbReference type="Proteomes" id="UP000078540">
    <property type="component" value="Unassembled WGS sequence"/>
</dbReference>
<dbReference type="AlphaFoldDB" id="A0A195B1M6"/>
<reference evidence="2 3" key="1">
    <citation type="submission" date="2015-09" db="EMBL/GenBank/DDBJ databases">
        <title>Atta colombica WGS genome.</title>
        <authorList>
            <person name="Nygaard S."/>
            <person name="Hu H."/>
            <person name="Boomsma J."/>
            <person name="Zhang G."/>
        </authorList>
    </citation>
    <scope>NUCLEOTIDE SEQUENCE [LARGE SCALE GENOMIC DNA]</scope>
    <source>
        <strain evidence="2">Treedump-2</strain>
        <tissue evidence="2">Whole body</tissue>
    </source>
</reference>
<name>A0A195B1M6_9HYME</name>
<keyword evidence="3" id="KW-1185">Reference proteome</keyword>